<feature type="binding site" evidence="9">
    <location>
        <begin position="384"/>
        <end position="387"/>
    </location>
    <ligand>
        <name>GMP</name>
        <dbReference type="ChEBI" id="CHEBI:58115"/>
    </ligand>
</feature>
<dbReference type="PANTHER" id="PTHR11118">
    <property type="entry name" value="RNA-SPLICING LIGASE RTCB HOMOLOG"/>
    <property type="match status" value="1"/>
</dbReference>
<evidence type="ECO:0000256" key="3">
    <source>
        <dbReference type="ARBA" id="ARBA00022723"/>
    </source>
</evidence>
<evidence type="ECO:0000256" key="9">
    <source>
        <dbReference type="PIRSR" id="PIRSR601233-2"/>
    </source>
</evidence>
<evidence type="ECO:0000313" key="12">
    <source>
        <dbReference type="Proteomes" id="UP000319731"/>
    </source>
</evidence>
<proteinExistence type="predicted"/>
<sequence>MPERINLTLVLNSNQTLKRVIITPKLLSTILESCIKKFPAVKKPRLFTPSGSEITCQEDVDLHVVNQCVLVVSNGENFIGVKKAAGSDDGRVAAVVRIIADVSDVDSIAVKQLEQTARLPGVRYAIGMPDLHAGNQFPIGTVIITENFVYPALIGGDIGCGMSLWTTSIPSHSINPARLASKLRDLEGAWDGDAKQWLSENSPSFSAEVEEMMSQFHDSLGTVGGGNHFAELQVAASIVDREAFESLGLVEGNACLLVHTGSRGFGTKILQSQPHGGLSPNTPEYTSYISLHDAALHYAKRNRDLVAHRFLSCINASSSATRVIDIHHNNVTHQPIGDEQLYMHRKGAAPSDKGAIVIPGSRGDLSYLVVPTAQGLENGFSLAHGAGRKLTRTDALMRFKDKYRGDAGRAALERTALGSVVVCDGDLWYEESPEAYKPVEGIIEDLKEYCRVVAILKPVVTYKLRRE</sequence>
<name>A0A507CA98_9FUNG</name>
<comment type="cofactor">
    <cofactor evidence="10">
        <name>Mn(2+)</name>
        <dbReference type="ChEBI" id="CHEBI:29035"/>
    </cofactor>
    <text evidence="10">Binds 2 manganese ions per subunit.</text>
</comment>
<evidence type="ECO:0000256" key="4">
    <source>
        <dbReference type="ARBA" id="ARBA00022741"/>
    </source>
</evidence>
<reference evidence="11 12" key="1">
    <citation type="journal article" date="2019" name="Sci. Rep.">
        <title>Comparative genomics of chytrid fungi reveal insights into the obligate biotrophic and pathogenic lifestyle of Synchytrium endobioticum.</title>
        <authorList>
            <person name="van de Vossenberg B.T.L.H."/>
            <person name="Warris S."/>
            <person name="Nguyen H.D.T."/>
            <person name="van Gent-Pelzer M.P.E."/>
            <person name="Joly D.L."/>
            <person name="van de Geest H.C."/>
            <person name="Bonants P.J.M."/>
            <person name="Smith D.S."/>
            <person name="Levesque C.A."/>
            <person name="van der Lee T.A.J."/>
        </authorList>
    </citation>
    <scope>NUCLEOTIDE SEQUENCE [LARGE SCALE GENOMIC DNA]</scope>
    <source>
        <strain evidence="11 12">JEL517</strain>
    </source>
</reference>
<dbReference type="GO" id="GO:0046872">
    <property type="term" value="F:metal ion binding"/>
    <property type="evidence" value="ECO:0007669"/>
    <property type="project" value="UniProtKB-KW"/>
</dbReference>
<dbReference type="InterPro" id="IPR036025">
    <property type="entry name" value="RtcB-like_sf"/>
</dbReference>
<organism evidence="11 12">
    <name type="scientific">Synchytrium microbalum</name>
    <dbReference type="NCBI Taxonomy" id="1806994"/>
    <lineage>
        <taxon>Eukaryota</taxon>
        <taxon>Fungi</taxon>
        <taxon>Fungi incertae sedis</taxon>
        <taxon>Chytridiomycota</taxon>
        <taxon>Chytridiomycota incertae sedis</taxon>
        <taxon>Chytridiomycetes</taxon>
        <taxon>Synchytriales</taxon>
        <taxon>Synchytriaceae</taxon>
        <taxon>Synchytrium</taxon>
    </lineage>
</organism>
<feature type="binding site" evidence="10">
    <location>
        <position position="259"/>
    </location>
    <ligand>
        <name>Mn(2+)</name>
        <dbReference type="ChEBI" id="CHEBI:29035"/>
        <label>2</label>
    </ligand>
</feature>
<dbReference type="GeneID" id="42002407"/>
<evidence type="ECO:0000256" key="8">
    <source>
        <dbReference type="PIRSR" id="PIRSR601233-1"/>
    </source>
</evidence>
<gene>
    <name evidence="11" type="ORF">SmJEL517_g01182</name>
</gene>
<dbReference type="Proteomes" id="UP000319731">
    <property type="component" value="Unassembled WGS sequence"/>
</dbReference>
<dbReference type="Pfam" id="PF01139">
    <property type="entry name" value="RtcB"/>
    <property type="match status" value="3"/>
</dbReference>
<dbReference type="OrthoDB" id="10249697at2759"/>
<evidence type="ECO:0000313" key="11">
    <source>
        <dbReference type="EMBL" id="TPX36522.1"/>
    </source>
</evidence>
<dbReference type="EMBL" id="QEAO01000004">
    <property type="protein sequence ID" value="TPX36522.1"/>
    <property type="molecule type" value="Genomic_DNA"/>
</dbReference>
<evidence type="ECO:0000256" key="7">
    <source>
        <dbReference type="ARBA" id="ARBA00047746"/>
    </source>
</evidence>
<dbReference type="RefSeq" id="XP_031026736.1">
    <property type="nucleotide sequence ID" value="XM_031167110.1"/>
</dbReference>
<evidence type="ECO:0000256" key="2">
    <source>
        <dbReference type="ARBA" id="ARBA00022598"/>
    </source>
</evidence>
<accession>A0A507CA98</accession>
<feature type="binding site" evidence="10">
    <location>
        <position position="328"/>
    </location>
    <ligand>
        <name>Mn(2+)</name>
        <dbReference type="ChEBI" id="CHEBI:29035"/>
        <label>2</label>
    </ligand>
</feature>
<dbReference type="NCBIfam" id="TIGR03073">
    <property type="entry name" value="release_rtcB"/>
    <property type="match status" value="1"/>
</dbReference>
<dbReference type="InterPro" id="IPR017510">
    <property type="entry name" value="RtcB2"/>
</dbReference>
<dbReference type="GO" id="GO:0170057">
    <property type="term" value="F:RNA ligase (GTP) activity"/>
    <property type="evidence" value="ECO:0007669"/>
    <property type="project" value="UniProtKB-EC"/>
</dbReference>
<evidence type="ECO:0000256" key="6">
    <source>
        <dbReference type="ARBA" id="ARBA00023211"/>
    </source>
</evidence>
<keyword evidence="5 9" id="KW-0342">GTP-binding</keyword>
<evidence type="ECO:0000256" key="1">
    <source>
        <dbReference type="ARBA" id="ARBA00012726"/>
    </source>
</evidence>
<dbReference type="AlphaFoldDB" id="A0A507CA98"/>
<evidence type="ECO:0000256" key="10">
    <source>
        <dbReference type="PIRSR" id="PIRSR601233-3"/>
    </source>
</evidence>
<keyword evidence="12" id="KW-1185">Reference proteome</keyword>
<dbReference type="GO" id="GO:0006396">
    <property type="term" value="P:RNA processing"/>
    <property type="evidence" value="ECO:0007669"/>
    <property type="project" value="InterPro"/>
</dbReference>
<dbReference type="SUPFAM" id="SSF103365">
    <property type="entry name" value="Hypothetical protein PH1602"/>
    <property type="match status" value="1"/>
</dbReference>
<keyword evidence="4 9" id="KW-0547">Nucleotide-binding</keyword>
<keyword evidence="6 10" id="KW-0464">Manganese</keyword>
<comment type="caution">
    <text evidence="11">The sequence shown here is derived from an EMBL/GenBank/DDBJ whole genome shotgun (WGS) entry which is preliminary data.</text>
</comment>
<dbReference type="GO" id="GO:0005525">
    <property type="term" value="F:GTP binding"/>
    <property type="evidence" value="ECO:0007669"/>
    <property type="project" value="UniProtKB-KW"/>
</dbReference>
<feature type="binding site" evidence="9">
    <location>
        <position position="366"/>
    </location>
    <ligand>
        <name>GMP</name>
        <dbReference type="ChEBI" id="CHEBI:58115"/>
    </ligand>
</feature>
<dbReference type="EC" id="6.5.1.8" evidence="1"/>
<keyword evidence="2" id="KW-0436">Ligase</keyword>
<protein>
    <recommendedName>
        <fullName evidence="1">3'-phosphate/5'-hydroxy nucleic acid ligase</fullName>
        <ecNumber evidence="1">6.5.1.8</ecNumber>
    </recommendedName>
</protein>
<feature type="binding site" evidence="9">
    <location>
        <begin position="328"/>
        <end position="329"/>
    </location>
    <ligand>
        <name>GMP</name>
        <dbReference type="ChEBI" id="CHEBI:58115"/>
    </ligand>
</feature>
<evidence type="ECO:0000256" key="5">
    <source>
        <dbReference type="ARBA" id="ARBA00023134"/>
    </source>
</evidence>
<feature type="binding site" evidence="9">
    <location>
        <begin position="227"/>
        <end position="231"/>
    </location>
    <ligand>
        <name>GMP</name>
        <dbReference type="ChEBI" id="CHEBI:58115"/>
    </ligand>
</feature>
<feature type="binding site" evidence="10">
    <location>
        <position position="228"/>
    </location>
    <ligand>
        <name>Mn(2+)</name>
        <dbReference type="ChEBI" id="CHEBI:29035"/>
        <label>1</label>
    </ligand>
</feature>
<comment type="catalytic activity">
    <reaction evidence="7">
        <text>a 3'-end 3'-phospho-ribonucleotide-RNA + a 5'-end dephospho-ribonucleoside-RNA + GTP = a ribonucleotidyl-ribonucleotide-RNA + GMP + diphosphate</text>
        <dbReference type="Rhea" id="RHEA:68076"/>
        <dbReference type="Rhea" id="RHEA-COMP:10463"/>
        <dbReference type="Rhea" id="RHEA-COMP:13936"/>
        <dbReference type="Rhea" id="RHEA-COMP:17355"/>
        <dbReference type="ChEBI" id="CHEBI:33019"/>
        <dbReference type="ChEBI" id="CHEBI:37565"/>
        <dbReference type="ChEBI" id="CHEBI:58115"/>
        <dbReference type="ChEBI" id="CHEBI:83062"/>
        <dbReference type="ChEBI" id="CHEBI:138284"/>
        <dbReference type="ChEBI" id="CHEBI:173118"/>
        <dbReference type="EC" id="6.5.1.8"/>
    </reaction>
</comment>
<dbReference type="InterPro" id="IPR001233">
    <property type="entry name" value="RtcB"/>
</dbReference>
<dbReference type="Gene3D" id="3.90.1860.10">
    <property type="entry name" value="tRNA-splicing ligase RtcB"/>
    <property type="match status" value="1"/>
</dbReference>
<feature type="active site" description="GMP-histidine intermediate" evidence="8">
    <location>
        <position position="384"/>
    </location>
</feature>
<dbReference type="STRING" id="1806994.A0A507CA98"/>
<keyword evidence="3 10" id="KW-0479">Metal-binding</keyword>
<dbReference type="PANTHER" id="PTHR11118:SF1">
    <property type="entry name" value="RNA-SPLICING LIGASE RTCB HOMOLOG"/>
    <property type="match status" value="1"/>
</dbReference>
<feature type="binding site" evidence="10">
    <location>
        <position position="157"/>
    </location>
    <ligand>
        <name>Mn(2+)</name>
        <dbReference type="ChEBI" id="CHEBI:29035"/>
        <label>1</label>
    </ligand>
</feature>
<dbReference type="GO" id="GO:0003972">
    <property type="term" value="F:RNA ligase (ATP) activity"/>
    <property type="evidence" value="ECO:0007669"/>
    <property type="project" value="TreeGrafter"/>
</dbReference>